<evidence type="ECO:0008006" key="4">
    <source>
        <dbReference type="Google" id="ProtNLM"/>
    </source>
</evidence>
<evidence type="ECO:0000313" key="3">
    <source>
        <dbReference type="Proteomes" id="UP000260640"/>
    </source>
</evidence>
<evidence type="ECO:0000256" key="1">
    <source>
        <dbReference type="SAM" id="MobiDB-lite"/>
    </source>
</evidence>
<evidence type="ECO:0000313" key="2">
    <source>
        <dbReference type="EMBL" id="RGJ89398.1"/>
    </source>
</evidence>
<dbReference type="RefSeq" id="WP_117699731.1">
    <property type="nucleotide sequence ID" value="NZ_QSPP01000014.1"/>
</dbReference>
<proteinExistence type="predicted"/>
<dbReference type="EMBL" id="QSPP01000014">
    <property type="protein sequence ID" value="RGJ89398.1"/>
    <property type="molecule type" value="Genomic_DNA"/>
</dbReference>
<sequence>MENKKYDRLTKCLVYPLIEKYYRSGDLPSVFYKREGLSESQFYTWRQRYLRDHPAVAKKLGIEVKQGGNGSRRSSKNQGSTPSILDGKEGFVRVTVPAVAAPRPSASDASVYELCYPNGVRLRLPAGIAASDLGILIKLY</sequence>
<feature type="region of interest" description="Disordered" evidence="1">
    <location>
        <begin position="63"/>
        <end position="86"/>
    </location>
</feature>
<accession>A0A3E4JR93</accession>
<dbReference type="Proteomes" id="UP000260640">
    <property type="component" value="Unassembled WGS sequence"/>
</dbReference>
<gene>
    <name evidence="2" type="ORF">DXD46_07090</name>
</gene>
<protein>
    <recommendedName>
        <fullName evidence="4">Transposase</fullName>
    </recommendedName>
</protein>
<dbReference type="AlphaFoldDB" id="A0A3E4JR93"/>
<comment type="caution">
    <text evidence="2">The sequence shown here is derived from an EMBL/GenBank/DDBJ whole genome shotgun (WGS) entry which is preliminary data.</text>
</comment>
<name>A0A3E4JR93_PHOVU</name>
<reference evidence="2 3" key="1">
    <citation type="submission" date="2018-08" db="EMBL/GenBank/DDBJ databases">
        <title>A genome reference for cultivated species of the human gut microbiota.</title>
        <authorList>
            <person name="Zou Y."/>
            <person name="Xue W."/>
            <person name="Luo G."/>
        </authorList>
    </citation>
    <scope>NUCLEOTIDE SEQUENCE [LARGE SCALE GENOMIC DNA]</scope>
    <source>
        <strain evidence="2 3">TM05-16</strain>
    </source>
</reference>
<organism evidence="2 3">
    <name type="scientific">Phocaeicola vulgatus</name>
    <name type="common">Bacteroides vulgatus</name>
    <dbReference type="NCBI Taxonomy" id="821"/>
    <lineage>
        <taxon>Bacteria</taxon>
        <taxon>Pseudomonadati</taxon>
        <taxon>Bacteroidota</taxon>
        <taxon>Bacteroidia</taxon>
        <taxon>Bacteroidales</taxon>
        <taxon>Bacteroidaceae</taxon>
        <taxon>Phocaeicola</taxon>
    </lineage>
</organism>